<sequence length="262" mass="28347">MRVLISHMVANRVNLMQNDYCAGIPSPTAFLGLAATISHRLGMGRWSVGVLPILHDVTPSIGRLRPAMEPKSGVYKTVEIQEDMTGQVRFSLLVDFEGLRTPEAVRDAVTGLRLAGGVIFDDGGPVRATLVPEDAGALRTSRRGYALVPRICEHKNASAFGDAGSLAEVASELWPENRAENRGWRVPVAIGYRLLGRPGPAPRGSRDPGIPHVFAEPGVGVGELISVRSRRLGELGPGTFRDLFWSWSVTETHILAHRAYAA</sequence>
<gene>
    <name evidence="1" type="ORF">OM960_22940</name>
</gene>
<comment type="caution">
    <text evidence="1">The sequence shown here is derived from an EMBL/GenBank/DDBJ whole genome shotgun (WGS) entry which is preliminary data.</text>
</comment>
<name>A0ABT3J9M8_9RHOB</name>
<dbReference type="Proteomes" id="UP001207582">
    <property type="component" value="Unassembled WGS sequence"/>
</dbReference>
<proteinExistence type="predicted"/>
<dbReference type="EMBL" id="JAPDOG010000041">
    <property type="protein sequence ID" value="MCW3784385.1"/>
    <property type="molecule type" value="Genomic_DNA"/>
</dbReference>
<evidence type="ECO:0000313" key="1">
    <source>
        <dbReference type="EMBL" id="MCW3784385.1"/>
    </source>
</evidence>
<protein>
    <submittedName>
        <fullName evidence="1">Uncharacterized protein</fullName>
    </submittedName>
</protein>
<dbReference type="Pfam" id="PF09614">
    <property type="entry name" value="Cas_Csy2"/>
    <property type="match status" value="1"/>
</dbReference>
<organism evidence="1 2">
    <name type="scientific">Defluviimonas salinarum</name>
    <dbReference type="NCBI Taxonomy" id="2992147"/>
    <lineage>
        <taxon>Bacteria</taxon>
        <taxon>Pseudomonadati</taxon>
        <taxon>Pseudomonadota</taxon>
        <taxon>Alphaproteobacteria</taxon>
        <taxon>Rhodobacterales</taxon>
        <taxon>Paracoccaceae</taxon>
        <taxon>Albidovulum</taxon>
    </lineage>
</organism>
<dbReference type="RefSeq" id="WP_264773621.1">
    <property type="nucleotide sequence ID" value="NZ_JAPDOG010000041.1"/>
</dbReference>
<dbReference type="InterPro" id="IPR013398">
    <property type="entry name" value="CRISPR-assoc_prot_Csy2"/>
</dbReference>
<evidence type="ECO:0000313" key="2">
    <source>
        <dbReference type="Proteomes" id="UP001207582"/>
    </source>
</evidence>
<accession>A0ABT3J9M8</accession>
<reference evidence="1 2" key="1">
    <citation type="submission" date="2022-10" db="EMBL/GenBank/DDBJ databases">
        <title>Defluviimonas sp. CAU 1641 isolated from mud.</title>
        <authorList>
            <person name="Kim W."/>
        </authorList>
    </citation>
    <scope>NUCLEOTIDE SEQUENCE [LARGE SCALE GENOMIC DNA]</scope>
    <source>
        <strain evidence="1 2">CAU 1641</strain>
    </source>
</reference>
<keyword evidence="2" id="KW-1185">Reference proteome</keyword>